<comment type="caution">
    <text evidence="2">The sequence shown here is derived from an EMBL/GenBank/DDBJ whole genome shotgun (WGS) entry which is preliminary data.</text>
</comment>
<dbReference type="EMBL" id="SRLO01000001">
    <property type="protein sequence ID" value="TNN89637.1"/>
    <property type="molecule type" value="Genomic_DNA"/>
</dbReference>
<protein>
    <submittedName>
        <fullName evidence="2">Uncharacterized protein</fullName>
    </submittedName>
</protein>
<feature type="compositionally biased region" description="Basic and acidic residues" evidence="1">
    <location>
        <begin position="111"/>
        <end position="123"/>
    </location>
</feature>
<feature type="region of interest" description="Disordered" evidence="1">
    <location>
        <begin position="77"/>
        <end position="131"/>
    </location>
</feature>
<dbReference type="OrthoDB" id="10547296at2759"/>
<feature type="compositionally biased region" description="Polar residues" evidence="1">
    <location>
        <begin position="100"/>
        <end position="110"/>
    </location>
</feature>
<dbReference type="AlphaFoldDB" id="A0A4Z2JI37"/>
<name>A0A4Z2JI37_9TELE</name>
<accession>A0A4Z2JI37</accession>
<evidence type="ECO:0000313" key="3">
    <source>
        <dbReference type="Proteomes" id="UP000314294"/>
    </source>
</evidence>
<dbReference type="Proteomes" id="UP000314294">
    <property type="component" value="Unassembled WGS sequence"/>
</dbReference>
<keyword evidence="3" id="KW-1185">Reference proteome</keyword>
<proteinExistence type="predicted"/>
<gene>
    <name evidence="2" type="ORF">EYF80_000240</name>
</gene>
<feature type="compositionally biased region" description="Basic and acidic residues" evidence="1">
    <location>
        <begin position="90"/>
        <end position="99"/>
    </location>
</feature>
<evidence type="ECO:0000313" key="2">
    <source>
        <dbReference type="EMBL" id="TNN89637.1"/>
    </source>
</evidence>
<feature type="compositionally biased region" description="Polar residues" evidence="1">
    <location>
        <begin position="80"/>
        <end position="89"/>
    </location>
</feature>
<organism evidence="2 3">
    <name type="scientific">Liparis tanakae</name>
    <name type="common">Tanaka's snailfish</name>
    <dbReference type="NCBI Taxonomy" id="230148"/>
    <lineage>
        <taxon>Eukaryota</taxon>
        <taxon>Metazoa</taxon>
        <taxon>Chordata</taxon>
        <taxon>Craniata</taxon>
        <taxon>Vertebrata</taxon>
        <taxon>Euteleostomi</taxon>
        <taxon>Actinopterygii</taxon>
        <taxon>Neopterygii</taxon>
        <taxon>Teleostei</taxon>
        <taxon>Neoteleostei</taxon>
        <taxon>Acanthomorphata</taxon>
        <taxon>Eupercaria</taxon>
        <taxon>Perciformes</taxon>
        <taxon>Cottioidei</taxon>
        <taxon>Cottales</taxon>
        <taxon>Liparidae</taxon>
        <taxon>Liparis</taxon>
    </lineage>
</organism>
<evidence type="ECO:0000256" key="1">
    <source>
        <dbReference type="SAM" id="MobiDB-lite"/>
    </source>
</evidence>
<reference evidence="2 3" key="1">
    <citation type="submission" date="2019-03" db="EMBL/GenBank/DDBJ databases">
        <title>First draft genome of Liparis tanakae, snailfish: a comprehensive survey of snailfish specific genes.</title>
        <authorList>
            <person name="Kim W."/>
            <person name="Song I."/>
            <person name="Jeong J.-H."/>
            <person name="Kim D."/>
            <person name="Kim S."/>
            <person name="Ryu S."/>
            <person name="Song J.Y."/>
            <person name="Lee S.K."/>
        </authorList>
    </citation>
    <scope>NUCLEOTIDE SEQUENCE [LARGE SCALE GENOMIC DNA]</scope>
    <source>
        <tissue evidence="2">Muscle</tissue>
    </source>
</reference>
<sequence>MEIEKVQSRDGGFFRFLDLPFGHFDSAHGYHSADGKVSRNAAYAQPEGPVQAVVQDNQHEEVLPMIGHPLGQSVVPHGGQETQYTQGTEKSWKKIERGSSEATGKGQTDQCETHSHQQEEDHHHVKAAIQRPHKLWENYAEKKHK</sequence>